<dbReference type="PANTHER" id="PTHR15032:SF4">
    <property type="entry name" value="N-ACYL-PHOSPHATIDYLETHANOLAMINE-HYDROLYZING PHOSPHOLIPASE D"/>
    <property type="match status" value="1"/>
</dbReference>
<dbReference type="InterPro" id="IPR036866">
    <property type="entry name" value="RibonucZ/Hydroxyglut_hydro"/>
</dbReference>
<dbReference type="Proteomes" id="UP000319213">
    <property type="component" value="Unassembled WGS sequence"/>
</dbReference>
<feature type="region of interest" description="Disordered" evidence="1">
    <location>
        <begin position="31"/>
        <end position="51"/>
    </location>
</feature>
<evidence type="ECO:0000256" key="1">
    <source>
        <dbReference type="SAM" id="MobiDB-lite"/>
    </source>
</evidence>
<dbReference type="EMBL" id="VFPQ01000001">
    <property type="protein sequence ID" value="TQM75252.1"/>
    <property type="molecule type" value="Genomic_DNA"/>
</dbReference>
<sequence length="368" mass="40339">MAVNRTVRNVLVAGAVAAAAGVVLRDLPASLGRRPSGPRADRVRRSPNFRDGAFHNPPSAVAVPIRPGFKVVVKQLGDFASRRPRGDVPLVSAVPEPVRDGLRATWYGHSSVLLEIEGRRVLLDPIWSRRPSPVRFAGPRRLHPAPVQLDALPPVDAVVISHDHYDHLDMPTVRALSRTQAARFVVPLGIGGHLERWGVPASRIVELDWEEEAKVAGLRFVATAARHFSGRTLRRNDTLWGSWAIIGDRHRAFYAGDSGYFDGFRGIGAAHGPFDLTLMPIGAYSTLWPDVHMTPEEAVTAHLDLGGRLLLPVHWATFNLAPHPWAEPADRLWREAKARGVDVTVPRPGEPVDIAAPPPVDGWWQTLA</sequence>
<evidence type="ECO:0000259" key="2">
    <source>
        <dbReference type="Pfam" id="PF12706"/>
    </source>
</evidence>
<protein>
    <submittedName>
        <fullName evidence="3">L-ascorbate metabolism protein UlaG (Beta-lactamase superfamily)</fullName>
    </submittedName>
</protein>
<evidence type="ECO:0000313" key="3">
    <source>
        <dbReference type="EMBL" id="TQM75252.1"/>
    </source>
</evidence>
<dbReference type="Gene3D" id="3.60.15.10">
    <property type="entry name" value="Ribonuclease Z/Hydroxyacylglutathione hydrolase-like"/>
    <property type="match status" value="1"/>
</dbReference>
<dbReference type="GO" id="GO:0005737">
    <property type="term" value="C:cytoplasm"/>
    <property type="evidence" value="ECO:0007669"/>
    <property type="project" value="TreeGrafter"/>
</dbReference>
<dbReference type="InterPro" id="IPR001279">
    <property type="entry name" value="Metallo-B-lactamas"/>
</dbReference>
<comment type="caution">
    <text evidence="3">The sequence shown here is derived from an EMBL/GenBank/DDBJ whole genome shotgun (WGS) entry which is preliminary data.</text>
</comment>
<dbReference type="PANTHER" id="PTHR15032">
    <property type="entry name" value="N-ACYL-PHOSPHATIDYLETHANOLAMINE-HYDROLYZING PHOSPHOLIPASE D"/>
    <property type="match status" value="1"/>
</dbReference>
<reference evidence="3 4" key="1">
    <citation type="submission" date="2019-06" db="EMBL/GenBank/DDBJ databases">
        <title>Sequencing the genomes of 1000 actinobacteria strains.</title>
        <authorList>
            <person name="Klenk H.-P."/>
        </authorList>
    </citation>
    <scope>NUCLEOTIDE SEQUENCE [LARGE SCALE GENOMIC DNA]</scope>
    <source>
        <strain evidence="3 4">DSM 43186</strain>
    </source>
</reference>
<accession>A0A543IXF1</accession>
<organism evidence="3 4">
    <name type="scientific">Thermopolyspora flexuosa</name>
    <dbReference type="NCBI Taxonomy" id="103836"/>
    <lineage>
        <taxon>Bacteria</taxon>
        <taxon>Bacillati</taxon>
        <taxon>Actinomycetota</taxon>
        <taxon>Actinomycetes</taxon>
        <taxon>Streptosporangiales</taxon>
        <taxon>Streptosporangiaceae</taxon>
        <taxon>Thermopolyspora</taxon>
    </lineage>
</organism>
<dbReference type="AlphaFoldDB" id="A0A543IXF1"/>
<feature type="domain" description="Metallo-beta-lactamase" evidence="2">
    <location>
        <begin position="119"/>
        <end position="315"/>
    </location>
</feature>
<gene>
    <name evidence="3" type="ORF">FHX40_1954</name>
</gene>
<dbReference type="OrthoDB" id="9805728at2"/>
<proteinExistence type="predicted"/>
<dbReference type="Pfam" id="PF12706">
    <property type="entry name" value="Lactamase_B_2"/>
    <property type="match status" value="1"/>
</dbReference>
<dbReference type="RefSeq" id="WP_142259296.1">
    <property type="nucleotide sequence ID" value="NZ_BMPV01000007.1"/>
</dbReference>
<keyword evidence="4" id="KW-1185">Reference proteome</keyword>
<dbReference type="SUPFAM" id="SSF56281">
    <property type="entry name" value="Metallo-hydrolase/oxidoreductase"/>
    <property type="match status" value="1"/>
</dbReference>
<evidence type="ECO:0000313" key="4">
    <source>
        <dbReference type="Proteomes" id="UP000319213"/>
    </source>
</evidence>
<name>A0A543IXF1_9ACTN</name>